<protein>
    <submittedName>
        <fullName evidence="1">Uncharacterized protein</fullName>
    </submittedName>
</protein>
<accession>A0ABU2ZK26</accession>
<organism evidence="1 2">
    <name type="scientific">Croceicoccus esteveae</name>
    <dbReference type="NCBI Taxonomy" id="3075597"/>
    <lineage>
        <taxon>Bacteria</taxon>
        <taxon>Pseudomonadati</taxon>
        <taxon>Pseudomonadota</taxon>
        <taxon>Alphaproteobacteria</taxon>
        <taxon>Sphingomonadales</taxon>
        <taxon>Erythrobacteraceae</taxon>
        <taxon>Croceicoccus</taxon>
    </lineage>
</organism>
<proteinExistence type="predicted"/>
<dbReference type="Proteomes" id="UP001259803">
    <property type="component" value="Unassembled WGS sequence"/>
</dbReference>
<evidence type="ECO:0000313" key="2">
    <source>
        <dbReference type="Proteomes" id="UP001259803"/>
    </source>
</evidence>
<evidence type="ECO:0000313" key="1">
    <source>
        <dbReference type="EMBL" id="MDT0576950.1"/>
    </source>
</evidence>
<dbReference type="RefSeq" id="WP_311341523.1">
    <property type="nucleotide sequence ID" value="NZ_JAVRHS010000013.1"/>
</dbReference>
<name>A0ABU2ZK26_9SPHN</name>
<dbReference type="EMBL" id="JAVRHS010000013">
    <property type="protein sequence ID" value="MDT0576950.1"/>
    <property type="molecule type" value="Genomic_DNA"/>
</dbReference>
<sequence length="78" mass="8427">MDAPQYPVALWLVPSAKIAEQTPGALKTPSHGEYTSVYFVDSKAANLTLPRVDDLRAYGLEMGGPSFEKGNTTLGDRD</sequence>
<reference evidence="1 2" key="1">
    <citation type="submission" date="2023-09" db="EMBL/GenBank/DDBJ databases">
        <authorList>
            <person name="Rey-Velasco X."/>
        </authorList>
    </citation>
    <scope>NUCLEOTIDE SEQUENCE [LARGE SCALE GENOMIC DNA]</scope>
    <source>
        <strain evidence="1 2">F390</strain>
    </source>
</reference>
<keyword evidence="2" id="KW-1185">Reference proteome</keyword>
<comment type="caution">
    <text evidence="1">The sequence shown here is derived from an EMBL/GenBank/DDBJ whole genome shotgun (WGS) entry which is preliminary data.</text>
</comment>
<gene>
    <name evidence="1" type="ORF">RM533_12300</name>
</gene>